<proteinExistence type="predicted"/>
<dbReference type="EMBL" id="JARYMX010000021">
    <property type="protein sequence ID" value="KAJ9536461.1"/>
    <property type="molecule type" value="Genomic_DNA"/>
</dbReference>
<keyword evidence="1" id="KW-0732">Signal</keyword>
<dbReference type="AlphaFoldDB" id="A0AA38SI87"/>
<reference evidence="2" key="1">
    <citation type="submission" date="2023-03" db="EMBL/GenBank/DDBJ databases">
        <title>Chromosome-scale reference genome and RAD-based genetic map of yellow starthistle (Centaurea solstitialis) reveal putative structural variation and QTLs associated with invader traits.</title>
        <authorList>
            <person name="Reatini B."/>
            <person name="Cang F.A."/>
            <person name="Jiang Q."/>
            <person name="Mckibben M.T.W."/>
            <person name="Barker M.S."/>
            <person name="Rieseberg L.H."/>
            <person name="Dlugosch K.M."/>
        </authorList>
    </citation>
    <scope>NUCLEOTIDE SEQUENCE</scope>
    <source>
        <strain evidence="2">CAN-66</strain>
        <tissue evidence="2">Leaf</tissue>
    </source>
</reference>
<name>A0AA38SI87_9ASTR</name>
<protein>
    <recommendedName>
        <fullName evidence="4">Secreted protein</fullName>
    </recommendedName>
</protein>
<keyword evidence="3" id="KW-1185">Reference proteome</keyword>
<evidence type="ECO:0000256" key="1">
    <source>
        <dbReference type="SAM" id="SignalP"/>
    </source>
</evidence>
<feature type="chain" id="PRO_5041249572" description="Secreted protein" evidence="1">
    <location>
        <begin position="18"/>
        <end position="171"/>
    </location>
</feature>
<feature type="signal peptide" evidence="1">
    <location>
        <begin position="1"/>
        <end position="17"/>
    </location>
</feature>
<comment type="caution">
    <text evidence="2">The sequence shown here is derived from an EMBL/GenBank/DDBJ whole genome shotgun (WGS) entry which is preliminary data.</text>
</comment>
<evidence type="ECO:0000313" key="2">
    <source>
        <dbReference type="EMBL" id="KAJ9536461.1"/>
    </source>
</evidence>
<accession>A0AA38SI87</accession>
<evidence type="ECO:0008006" key="4">
    <source>
        <dbReference type="Google" id="ProtNLM"/>
    </source>
</evidence>
<evidence type="ECO:0000313" key="3">
    <source>
        <dbReference type="Proteomes" id="UP001172457"/>
    </source>
</evidence>
<sequence length="171" mass="18420">MASATAVAVALAAAVIARPPVTTMVVVFAIVVADDGDVGAPTGDDNGGCFPGFYSPIGALSRGLEHIGAPPWGIEVVVGTPPGAAVAVSQEIRSTRNTQRTVECPEKYILPQRIVQHNESHLLDYKKVIDFNQEMWCLKTCLNLRVKKFTEDGITHTNISLFYIPTNILMN</sequence>
<organism evidence="2 3">
    <name type="scientific">Centaurea solstitialis</name>
    <name type="common">yellow star-thistle</name>
    <dbReference type="NCBI Taxonomy" id="347529"/>
    <lineage>
        <taxon>Eukaryota</taxon>
        <taxon>Viridiplantae</taxon>
        <taxon>Streptophyta</taxon>
        <taxon>Embryophyta</taxon>
        <taxon>Tracheophyta</taxon>
        <taxon>Spermatophyta</taxon>
        <taxon>Magnoliopsida</taxon>
        <taxon>eudicotyledons</taxon>
        <taxon>Gunneridae</taxon>
        <taxon>Pentapetalae</taxon>
        <taxon>asterids</taxon>
        <taxon>campanulids</taxon>
        <taxon>Asterales</taxon>
        <taxon>Asteraceae</taxon>
        <taxon>Carduoideae</taxon>
        <taxon>Cardueae</taxon>
        <taxon>Centaureinae</taxon>
        <taxon>Centaurea</taxon>
    </lineage>
</organism>
<dbReference type="Proteomes" id="UP001172457">
    <property type="component" value="Unassembled WGS sequence"/>
</dbReference>
<gene>
    <name evidence="2" type="ORF">OSB04_un000369</name>
</gene>